<proteinExistence type="predicted"/>
<feature type="non-terminal residue" evidence="1">
    <location>
        <position position="1"/>
    </location>
</feature>
<evidence type="ECO:0000313" key="2">
    <source>
        <dbReference type="Proteomes" id="UP001161247"/>
    </source>
</evidence>
<organism evidence="1 2">
    <name type="scientific">Oldenlandia corymbosa var. corymbosa</name>
    <dbReference type="NCBI Taxonomy" id="529605"/>
    <lineage>
        <taxon>Eukaryota</taxon>
        <taxon>Viridiplantae</taxon>
        <taxon>Streptophyta</taxon>
        <taxon>Embryophyta</taxon>
        <taxon>Tracheophyta</taxon>
        <taxon>Spermatophyta</taxon>
        <taxon>Magnoliopsida</taxon>
        <taxon>eudicotyledons</taxon>
        <taxon>Gunneridae</taxon>
        <taxon>Pentapetalae</taxon>
        <taxon>asterids</taxon>
        <taxon>lamiids</taxon>
        <taxon>Gentianales</taxon>
        <taxon>Rubiaceae</taxon>
        <taxon>Rubioideae</taxon>
        <taxon>Spermacoceae</taxon>
        <taxon>Hedyotis-Oldenlandia complex</taxon>
        <taxon>Oldenlandia</taxon>
    </lineage>
</organism>
<keyword evidence="2" id="KW-1185">Reference proteome</keyword>
<reference evidence="1" key="1">
    <citation type="submission" date="2023-03" db="EMBL/GenBank/DDBJ databases">
        <authorList>
            <person name="Julca I."/>
        </authorList>
    </citation>
    <scope>NUCLEOTIDE SEQUENCE</scope>
</reference>
<gene>
    <name evidence="1" type="ORF">OLC1_LOCUS15040</name>
</gene>
<sequence length="55" mass="6210">EPNRFSPCFLSSVQVEKTESFIISQVDNDSHKHQKGNNQIKIKVEKKAVGQPQAD</sequence>
<accession>A0AAV1DHP3</accession>
<name>A0AAV1DHP3_OLDCO</name>
<protein>
    <submittedName>
        <fullName evidence="1">OLC1v1005747C1</fullName>
    </submittedName>
</protein>
<dbReference type="Proteomes" id="UP001161247">
    <property type="component" value="Chromosome 5"/>
</dbReference>
<dbReference type="EMBL" id="OX459122">
    <property type="protein sequence ID" value="CAI9106560.1"/>
    <property type="molecule type" value="Genomic_DNA"/>
</dbReference>
<dbReference type="AlphaFoldDB" id="A0AAV1DHP3"/>
<evidence type="ECO:0000313" key="1">
    <source>
        <dbReference type="EMBL" id="CAI9106560.1"/>
    </source>
</evidence>